<reference evidence="4" key="3">
    <citation type="submission" date="2025-04" db="UniProtKB">
        <authorList>
            <consortium name="RefSeq"/>
        </authorList>
    </citation>
    <scope>IDENTIFICATION</scope>
    <source>
        <strain evidence="4">CBS 781.70</strain>
    </source>
</reference>
<reference evidence="4" key="2">
    <citation type="submission" date="2020-04" db="EMBL/GenBank/DDBJ databases">
        <authorList>
            <consortium name="NCBI Genome Project"/>
        </authorList>
    </citation>
    <scope>NUCLEOTIDE SEQUENCE</scope>
    <source>
        <strain evidence="4">CBS 781.70</strain>
    </source>
</reference>
<reference evidence="2 4" key="1">
    <citation type="submission" date="2020-01" db="EMBL/GenBank/DDBJ databases">
        <authorList>
            <consortium name="DOE Joint Genome Institute"/>
            <person name="Haridas S."/>
            <person name="Albert R."/>
            <person name="Binder M."/>
            <person name="Bloem J."/>
            <person name="Labutti K."/>
            <person name="Salamov A."/>
            <person name="Andreopoulos B."/>
            <person name="Baker S.E."/>
            <person name="Barry K."/>
            <person name="Bills G."/>
            <person name="Bluhm B.H."/>
            <person name="Cannon C."/>
            <person name="Castanera R."/>
            <person name="Culley D.E."/>
            <person name="Daum C."/>
            <person name="Ezra D."/>
            <person name="Gonzalez J.B."/>
            <person name="Henrissat B."/>
            <person name="Kuo A."/>
            <person name="Liang C."/>
            <person name="Lipzen A."/>
            <person name="Lutzoni F."/>
            <person name="Magnuson J."/>
            <person name="Mondo S."/>
            <person name="Nolan M."/>
            <person name="Ohm R."/>
            <person name="Pangilinan J."/>
            <person name="Park H.-J."/>
            <person name="Ramirez L."/>
            <person name="Alfaro M."/>
            <person name="Sun H."/>
            <person name="Tritt A."/>
            <person name="Yoshinaga Y."/>
            <person name="Zwiers L.-H."/>
            <person name="Turgeon B.G."/>
            <person name="Goodwin S.B."/>
            <person name="Spatafora J.W."/>
            <person name="Crous P.W."/>
            <person name="Grigoriev I.V."/>
        </authorList>
    </citation>
    <scope>NUCLEOTIDE SEQUENCE</scope>
    <source>
        <strain evidence="2 4">CBS 781.70</strain>
    </source>
</reference>
<gene>
    <name evidence="2 4" type="ORF">P152DRAFT_470389</name>
</gene>
<dbReference type="RefSeq" id="XP_033537986.1">
    <property type="nucleotide sequence ID" value="XM_033680971.1"/>
</dbReference>
<name>A0A6G1GE12_9PEZI</name>
<feature type="region of interest" description="Disordered" evidence="1">
    <location>
        <begin position="290"/>
        <end position="343"/>
    </location>
</feature>
<evidence type="ECO:0000313" key="4">
    <source>
        <dbReference type="RefSeq" id="XP_033537986.1"/>
    </source>
</evidence>
<dbReference type="GeneID" id="54421541"/>
<feature type="compositionally biased region" description="Polar residues" evidence="1">
    <location>
        <begin position="249"/>
        <end position="258"/>
    </location>
</feature>
<protein>
    <submittedName>
        <fullName evidence="2 4">Uncharacterized protein</fullName>
    </submittedName>
</protein>
<feature type="compositionally biased region" description="Basic and acidic residues" evidence="1">
    <location>
        <begin position="124"/>
        <end position="134"/>
    </location>
</feature>
<feature type="compositionally biased region" description="Polar residues" evidence="1">
    <location>
        <begin position="314"/>
        <end position="333"/>
    </location>
</feature>
<accession>A0A6G1GE12</accession>
<keyword evidence="3" id="KW-1185">Reference proteome</keyword>
<evidence type="ECO:0000313" key="3">
    <source>
        <dbReference type="Proteomes" id="UP000504638"/>
    </source>
</evidence>
<evidence type="ECO:0000256" key="1">
    <source>
        <dbReference type="SAM" id="MobiDB-lite"/>
    </source>
</evidence>
<evidence type="ECO:0000313" key="2">
    <source>
        <dbReference type="EMBL" id="KAF1816355.1"/>
    </source>
</evidence>
<dbReference type="Proteomes" id="UP000504638">
    <property type="component" value="Unplaced"/>
</dbReference>
<dbReference type="AlphaFoldDB" id="A0A6G1GE12"/>
<feature type="region of interest" description="Disordered" evidence="1">
    <location>
        <begin position="235"/>
        <end position="258"/>
    </location>
</feature>
<dbReference type="EMBL" id="ML975150">
    <property type="protein sequence ID" value="KAF1816355.1"/>
    <property type="molecule type" value="Genomic_DNA"/>
</dbReference>
<organism evidence="2">
    <name type="scientific">Eremomyces bilateralis CBS 781.70</name>
    <dbReference type="NCBI Taxonomy" id="1392243"/>
    <lineage>
        <taxon>Eukaryota</taxon>
        <taxon>Fungi</taxon>
        <taxon>Dikarya</taxon>
        <taxon>Ascomycota</taxon>
        <taxon>Pezizomycotina</taxon>
        <taxon>Dothideomycetes</taxon>
        <taxon>Dothideomycetes incertae sedis</taxon>
        <taxon>Eremomycetales</taxon>
        <taxon>Eremomycetaceae</taxon>
        <taxon>Eremomyces</taxon>
    </lineage>
</organism>
<feature type="compositionally biased region" description="Polar residues" evidence="1">
    <location>
        <begin position="103"/>
        <end position="121"/>
    </location>
</feature>
<sequence>MLKRIPKILVLREQFEHADAQFVRQRVAFVRLQADIVQFIEVAVAQRTLEQSISQITRLSNDLVHESSILTEGEQRTESIREKLSQAEYKLWSLEKASLERSNTPVSYSHSNSPTASQSALSKGDARRSSKESDNPDVSALYDRAGDYKNLMMRLYNLNADQYIKAKTQKLPVHVLEDAESLADTDNFKGLFLERAKLTEEILATREEINVLKERCVVQGFDISELEDMDMFDYLLPGGSDHSHRPGPEQSTPETRTPQQVLNIGTAAEAEFQIQKLQATRMKRWLEDVRVSTSDTAGSEQKKVRIPTMEDLNSLKTSPTPQSSENRHLSSTGEDILEKIPSL</sequence>
<feature type="region of interest" description="Disordered" evidence="1">
    <location>
        <begin position="103"/>
        <end position="140"/>
    </location>
</feature>
<proteinExistence type="predicted"/>